<dbReference type="OrthoDB" id="4187847at2759"/>
<dbReference type="EC" id="3.2.1.101" evidence="3 8"/>
<evidence type="ECO:0000256" key="1">
    <source>
        <dbReference type="ARBA" id="ARBA00001452"/>
    </source>
</evidence>
<protein>
    <recommendedName>
        <fullName evidence="3 8">Mannan endo-1,6-alpha-mannosidase</fullName>
        <ecNumber evidence="3 8">3.2.1.101</ecNumber>
    </recommendedName>
</protein>
<dbReference type="PANTHER" id="PTHR12145:SF36">
    <property type="entry name" value="MANNAN ENDO-1,6-ALPHA-MANNOSIDASE DCW1"/>
    <property type="match status" value="1"/>
</dbReference>
<evidence type="ECO:0000256" key="5">
    <source>
        <dbReference type="ARBA" id="ARBA00022801"/>
    </source>
</evidence>
<evidence type="ECO:0000256" key="7">
    <source>
        <dbReference type="ARBA" id="ARBA00023295"/>
    </source>
</evidence>
<sequence length="422" mass="45582">MDRRFSLVSSPSAVARALSLLLAGSTLAIELNTADPGSISAAASTVASGLFKNYYNNASTAGHFNQPQPWFWWLSGSGWNGLMDYTVYTKDTQYQTALLAALSDNLGSNFDFAPAEQQNWEANDDQMYWVYNALTAMEYNFTAVEGAPPWVTAAENAFNAFVRRWEADSPTCGGGLKWQYIETKNGYFYKNAVTNGGFMQVAARLARYTGNATYAEWAVKIWDWSAAVGLVGPQFNVFDGASDEGTDNCTQTNADQWSYNVATYMMGAANMYAYNGAMGIPEQQVIWGSRVAGLVSAANATFFSPPTNNATGVMYEQKCEITSTCNIDQTSFKSSLSRWMGKTAVLVPSVKDDILALLSTSATAAAASCTGGNSTNSCGMKWWTADGYDGYSDFGSQLSALEVIQSLLVMSTAEPTTLIPTA</sequence>
<organism evidence="10 11">
    <name type="scientific">Diaporthe helianthi</name>
    <dbReference type="NCBI Taxonomy" id="158607"/>
    <lineage>
        <taxon>Eukaryota</taxon>
        <taxon>Fungi</taxon>
        <taxon>Dikarya</taxon>
        <taxon>Ascomycota</taxon>
        <taxon>Pezizomycotina</taxon>
        <taxon>Sordariomycetes</taxon>
        <taxon>Sordariomycetidae</taxon>
        <taxon>Diaporthales</taxon>
        <taxon>Diaporthaceae</taxon>
        <taxon>Diaporthe</taxon>
    </lineage>
</organism>
<evidence type="ECO:0000256" key="2">
    <source>
        <dbReference type="ARBA" id="ARBA00009699"/>
    </source>
</evidence>
<evidence type="ECO:0000256" key="6">
    <source>
        <dbReference type="ARBA" id="ARBA00023180"/>
    </source>
</evidence>
<dbReference type="GO" id="GO:0009272">
    <property type="term" value="P:fungal-type cell wall biogenesis"/>
    <property type="evidence" value="ECO:0007669"/>
    <property type="project" value="TreeGrafter"/>
</dbReference>
<dbReference type="GO" id="GO:0016052">
    <property type="term" value="P:carbohydrate catabolic process"/>
    <property type="evidence" value="ECO:0007669"/>
    <property type="project" value="InterPro"/>
</dbReference>
<keyword evidence="4 9" id="KW-0732">Signal</keyword>
<comment type="catalytic activity">
    <reaction evidence="1 8">
        <text>Random hydrolysis of (1-&gt;6)-alpha-D-mannosidic linkages in unbranched (1-&gt;6)-mannans.</text>
        <dbReference type="EC" id="3.2.1.101"/>
    </reaction>
</comment>
<feature type="signal peptide" evidence="9">
    <location>
        <begin position="1"/>
        <end position="28"/>
    </location>
</feature>
<dbReference type="Gene3D" id="1.50.10.20">
    <property type="match status" value="1"/>
</dbReference>
<comment type="similarity">
    <text evidence="2 8">Belongs to the glycosyl hydrolase 76 family.</text>
</comment>
<dbReference type="EMBL" id="MAVT02001626">
    <property type="protein sequence ID" value="POS70464.1"/>
    <property type="molecule type" value="Genomic_DNA"/>
</dbReference>
<evidence type="ECO:0000256" key="9">
    <source>
        <dbReference type="SAM" id="SignalP"/>
    </source>
</evidence>
<keyword evidence="6" id="KW-0325">Glycoprotein</keyword>
<dbReference type="PIRSF" id="PIRSF016302">
    <property type="entry name" value="Man_a_manosd"/>
    <property type="match status" value="1"/>
</dbReference>
<dbReference type="Proteomes" id="UP000094444">
    <property type="component" value="Unassembled WGS sequence"/>
</dbReference>
<comment type="caution">
    <text evidence="10">The sequence shown here is derived from an EMBL/GenBank/DDBJ whole genome shotgun (WGS) entry which is preliminary data.</text>
</comment>
<evidence type="ECO:0000256" key="4">
    <source>
        <dbReference type="ARBA" id="ARBA00022729"/>
    </source>
</evidence>
<proteinExistence type="inferred from homology"/>
<evidence type="ECO:0000256" key="3">
    <source>
        <dbReference type="ARBA" id="ARBA00012350"/>
    </source>
</evidence>
<dbReference type="SUPFAM" id="SSF48208">
    <property type="entry name" value="Six-hairpin glycosidases"/>
    <property type="match status" value="1"/>
</dbReference>
<dbReference type="AlphaFoldDB" id="A0A2P5HJN8"/>
<keyword evidence="11" id="KW-1185">Reference proteome</keyword>
<dbReference type="GO" id="GO:0008496">
    <property type="term" value="F:mannan endo-1,6-alpha-mannosidase activity"/>
    <property type="evidence" value="ECO:0007669"/>
    <property type="project" value="UniProtKB-UniRule"/>
</dbReference>
<reference evidence="10" key="1">
    <citation type="submission" date="2017-09" db="EMBL/GenBank/DDBJ databases">
        <title>Polyketide synthases of a Diaporthe helianthi virulent isolate.</title>
        <authorList>
            <person name="Baroncelli R."/>
        </authorList>
    </citation>
    <scope>NUCLEOTIDE SEQUENCE [LARGE SCALE GENOMIC DNA]</scope>
    <source>
        <strain evidence="10">7/96</strain>
    </source>
</reference>
<evidence type="ECO:0000313" key="10">
    <source>
        <dbReference type="EMBL" id="POS70464.1"/>
    </source>
</evidence>
<dbReference type="STRING" id="158607.A0A2P5HJN8"/>
<dbReference type="InParanoid" id="A0A2P5HJN8"/>
<accession>A0A2P5HJN8</accession>
<gene>
    <name evidence="10" type="ORF">DHEL01_v211143</name>
</gene>
<dbReference type="InterPro" id="IPR008928">
    <property type="entry name" value="6-hairpin_glycosidase_sf"/>
</dbReference>
<feature type="chain" id="PRO_5015173227" description="Mannan endo-1,6-alpha-mannosidase" evidence="9">
    <location>
        <begin position="29"/>
        <end position="422"/>
    </location>
</feature>
<dbReference type="InterPro" id="IPR014480">
    <property type="entry name" value="Mannan-1_6-alpha_mannosidase"/>
</dbReference>
<evidence type="ECO:0000256" key="8">
    <source>
        <dbReference type="PIRNR" id="PIRNR016302"/>
    </source>
</evidence>
<dbReference type="PANTHER" id="PTHR12145">
    <property type="entry name" value="MANNAN ENDO-1,6-ALPHA-MANNOSIDASE DCW1"/>
    <property type="match status" value="1"/>
</dbReference>
<evidence type="ECO:0000313" key="11">
    <source>
        <dbReference type="Proteomes" id="UP000094444"/>
    </source>
</evidence>
<keyword evidence="5 8" id="KW-0378">Hydrolase</keyword>
<keyword evidence="7 8" id="KW-0326">Glycosidase</keyword>
<dbReference type="Pfam" id="PF03663">
    <property type="entry name" value="Glyco_hydro_76"/>
    <property type="match status" value="1"/>
</dbReference>
<name>A0A2P5HJN8_DIAHE</name>
<dbReference type="InterPro" id="IPR005198">
    <property type="entry name" value="Glyco_hydro_76"/>
</dbReference>